<dbReference type="GO" id="GO:0005829">
    <property type="term" value="C:cytosol"/>
    <property type="evidence" value="ECO:0007669"/>
    <property type="project" value="TreeGrafter"/>
</dbReference>
<comment type="subunit">
    <text evidence="8">Homodimer.</text>
</comment>
<feature type="site" description="Transition state stabilizer" evidence="8">
    <location>
        <position position="77"/>
    </location>
</feature>
<evidence type="ECO:0000256" key="5">
    <source>
        <dbReference type="ARBA" id="ARBA00022793"/>
    </source>
</evidence>
<feature type="binding site" evidence="8">
    <location>
        <begin position="27"/>
        <end position="31"/>
    </location>
    <ligand>
        <name>substrate</name>
    </ligand>
</feature>
<feature type="binding site" evidence="8">
    <location>
        <position position="77"/>
    </location>
    <ligand>
        <name>substrate</name>
    </ligand>
</feature>
<dbReference type="HAMAP" id="MF_00218">
    <property type="entry name" value="URO_D"/>
    <property type="match status" value="1"/>
</dbReference>
<dbReference type="InterPro" id="IPR038071">
    <property type="entry name" value="UROD/MetE-like_sf"/>
</dbReference>
<sequence length="344" mass="37546">MTVPTRKPMLRALSGERLERPPFWLMRQAGRYLPEYRELRAKAGGFLDLCFNPALACEVTLQPIRRYGMDAAILFSDILVVPHGLGQKVAFKEGEGPVLDPIRSADDMAMLSLDGFHGRVEAVYETVERIKASLPPETALIGFAGSPWTVATYMAEGGGSKEYVSVKRWAYGDPQSFARLIDLLVEATIAYLDRQVQAGAEILQLFDSWAGVLPEPAFRRWVIEPTQRIVAALKQRHPHVPIIGFPRGAGALYRDYAAESGVNAISLDTAVPVDWAATELQSSLPVQGNLDPILLVAGGAVLDAEIERILAGFAAGPHIFNLGHGVTQTTPPENVEALARRLRA</sequence>
<dbReference type="STRING" id="580166.AUP43_00335"/>
<evidence type="ECO:0000256" key="2">
    <source>
        <dbReference type="ARBA" id="ARBA00009935"/>
    </source>
</evidence>
<feature type="binding site" evidence="8">
    <location>
        <position position="153"/>
    </location>
    <ligand>
        <name>substrate</name>
    </ligand>
</feature>
<keyword evidence="4 8" id="KW-0963">Cytoplasm</keyword>
<dbReference type="AlphaFoldDB" id="A0A154WH72"/>
<dbReference type="GO" id="GO:0004853">
    <property type="term" value="F:uroporphyrinogen decarboxylase activity"/>
    <property type="evidence" value="ECO:0007669"/>
    <property type="project" value="UniProtKB-UniRule"/>
</dbReference>
<dbReference type="PROSITE" id="PS00907">
    <property type="entry name" value="UROD_2"/>
    <property type="match status" value="1"/>
</dbReference>
<feature type="binding site" evidence="8">
    <location>
        <position position="208"/>
    </location>
    <ligand>
        <name>substrate</name>
    </ligand>
</feature>
<accession>A0A154WH72</accession>
<dbReference type="EMBL" id="LPXN01000001">
    <property type="protein sequence ID" value="KZD12825.1"/>
    <property type="molecule type" value="Genomic_DNA"/>
</dbReference>
<dbReference type="GO" id="GO:0019353">
    <property type="term" value="P:protoporphyrinogen IX biosynthetic process from glutamate"/>
    <property type="evidence" value="ECO:0007669"/>
    <property type="project" value="TreeGrafter"/>
</dbReference>
<keyword evidence="5 8" id="KW-0210">Decarboxylase</keyword>
<proteinExistence type="inferred from homology"/>
<protein>
    <recommendedName>
        <fullName evidence="3 8">Uroporphyrinogen decarboxylase</fullName>
        <shortName evidence="8">UPD</shortName>
        <shortName evidence="8">URO-D</shortName>
        <ecNumber evidence="3 8">4.1.1.37</ecNumber>
    </recommendedName>
</protein>
<dbReference type="RefSeq" id="WP_067550998.1">
    <property type="nucleotide sequence ID" value="NZ_LPXN01000001.1"/>
</dbReference>
<evidence type="ECO:0000256" key="3">
    <source>
        <dbReference type="ARBA" id="ARBA00012288"/>
    </source>
</evidence>
<name>A0A154WH72_9PROT</name>
<dbReference type="NCBIfam" id="TIGR01464">
    <property type="entry name" value="hemE"/>
    <property type="match status" value="1"/>
</dbReference>
<dbReference type="EC" id="4.1.1.37" evidence="3 8"/>
<reference evidence="10 11" key="1">
    <citation type="submission" date="2015-12" db="EMBL/GenBank/DDBJ databases">
        <title>Genome sequence of Oceanibaculum pacificum MCCC 1A02656.</title>
        <authorList>
            <person name="Lu L."/>
            <person name="Lai Q."/>
            <person name="Shao Z."/>
            <person name="Qian P."/>
        </authorList>
    </citation>
    <scope>NUCLEOTIDE SEQUENCE [LARGE SCALE GENOMIC DNA]</scope>
    <source>
        <strain evidence="10 11">MCCC 1A02656</strain>
    </source>
</reference>
<keyword evidence="11" id="KW-1185">Reference proteome</keyword>
<comment type="similarity">
    <text evidence="2 8">Belongs to the uroporphyrinogen decarboxylase family.</text>
</comment>
<dbReference type="InterPro" id="IPR000257">
    <property type="entry name" value="Uroporphyrinogen_deCOase"/>
</dbReference>
<gene>
    <name evidence="8" type="primary">hemE</name>
    <name evidence="10" type="ORF">AUP43_00335</name>
</gene>
<comment type="catalytic activity">
    <reaction evidence="8">
        <text>uroporphyrinogen III + 4 H(+) = coproporphyrinogen III + 4 CO2</text>
        <dbReference type="Rhea" id="RHEA:19865"/>
        <dbReference type="ChEBI" id="CHEBI:15378"/>
        <dbReference type="ChEBI" id="CHEBI:16526"/>
        <dbReference type="ChEBI" id="CHEBI:57308"/>
        <dbReference type="ChEBI" id="CHEBI:57309"/>
        <dbReference type="EC" id="4.1.1.37"/>
    </reaction>
</comment>
<keyword evidence="7 8" id="KW-0627">Porphyrin biosynthesis</keyword>
<feature type="domain" description="Uroporphyrinogen decarboxylase (URO-D)" evidence="9">
    <location>
        <begin position="141"/>
        <end position="157"/>
    </location>
</feature>
<dbReference type="PANTHER" id="PTHR21091:SF169">
    <property type="entry name" value="UROPORPHYRINOGEN DECARBOXYLASE"/>
    <property type="match status" value="1"/>
</dbReference>
<evidence type="ECO:0000313" key="11">
    <source>
        <dbReference type="Proteomes" id="UP000076400"/>
    </source>
</evidence>
<comment type="function">
    <text evidence="8">Catalyzes the decarboxylation of four acetate groups of uroporphyrinogen-III to yield coproporphyrinogen-III.</text>
</comment>
<dbReference type="Gene3D" id="3.20.20.210">
    <property type="match status" value="1"/>
</dbReference>
<evidence type="ECO:0000256" key="8">
    <source>
        <dbReference type="HAMAP-Rule" id="MF_00218"/>
    </source>
</evidence>
<evidence type="ECO:0000256" key="7">
    <source>
        <dbReference type="ARBA" id="ARBA00023244"/>
    </source>
</evidence>
<evidence type="ECO:0000259" key="9">
    <source>
        <dbReference type="PROSITE" id="PS00907"/>
    </source>
</evidence>
<comment type="subcellular location">
    <subcellularLocation>
        <location evidence="8">Cytoplasm</location>
    </subcellularLocation>
</comment>
<dbReference type="UniPathway" id="UPA00251">
    <property type="reaction ID" value="UER00321"/>
</dbReference>
<organism evidence="10 11">
    <name type="scientific">Oceanibaculum pacificum</name>
    <dbReference type="NCBI Taxonomy" id="580166"/>
    <lineage>
        <taxon>Bacteria</taxon>
        <taxon>Pseudomonadati</taxon>
        <taxon>Pseudomonadota</taxon>
        <taxon>Alphaproteobacteria</taxon>
        <taxon>Rhodospirillales</taxon>
        <taxon>Oceanibaculaceae</taxon>
        <taxon>Oceanibaculum</taxon>
    </lineage>
</organism>
<evidence type="ECO:0000256" key="4">
    <source>
        <dbReference type="ARBA" id="ARBA00022490"/>
    </source>
</evidence>
<feature type="binding site" evidence="8">
    <location>
        <position position="324"/>
    </location>
    <ligand>
        <name>substrate</name>
    </ligand>
</feature>
<dbReference type="PANTHER" id="PTHR21091">
    <property type="entry name" value="METHYLTETRAHYDROFOLATE:HOMOCYSTEINE METHYLTRANSFERASE RELATED"/>
    <property type="match status" value="1"/>
</dbReference>
<dbReference type="Pfam" id="PF01208">
    <property type="entry name" value="URO-D"/>
    <property type="match status" value="1"/>
</dbReference>
<dbReference type="InterPro" id="IPR006361">
    <property type="entry name" value="Uroporphyrinogen_deCO2ase_HemE"/>
</dbReference>
<evidence type="ECO:0000313" key="10">
    <source>
        <dbReference type="EMBL" id="KZD12825.1"/>
    </source>
</evidence>
<keyword evidence="6 8" id="KW-0456">Lyase</keyword>
<dbReference type="FunFam" id="3.20.20.210:FF:000007">
    <property type="entry name" value="Uroporphyrinogen decarboxylase"/>
    <property type="match status" value="1"/>
</dbReference>
<dbReference type="CDD" id="cd00717">
    <property type="entry name" value="URO-D"/>
    <property type="match status" value="1"/>
</dbReference>
<evidence type="ECO:0000256" key="6">
    <source>
        <dbReference type="ARBA" id="ARBA00023239"/>
    </source>
</evidence>
<dbReference type="SUPFAM" id="SSF51726">
    <property type="entry name" value="UROD/MetE-like"/>
    <property type="match status" value="1"/>
</dbReference>
<comment type="caution">
    <text evidence="8">Lacks conserved residue(s) required for the propagation of feature annotation.</text>
</comment>
<comment type="pathway">
    <text evidence="1 8">Porphyrin-containing compound metabolism; protoporphyrin-IX biosynthesis; coproporphyrinogen-III from 5-aminolevulinate: step 4/4.</text>
</comment>
<evidence type="ECO:0000256" key="1">
    <source>
        <dbReference type="ARBA" id="ARBA00004804"/>
    </source>
</evidence>
<comment type="caution">
    <text evidence="10">The sequence shown here is derived from an EMBL/GenBank/DDBJ whole genome shotgun (WGS) entry which is preliminary data.</text>
</comment>
<dbReference type="Proteomes" id="UP000076400">
    <property type="component" value="Unassembled WGS sequence"/>
</dbReference>